<dbReference type="GO" id="GO:0015627">
    <property type="term" value="C:type II protein secretion system complex"/>
    <property type="evidence" value="ECO:0007669"/>
    <property type="project" value="TreeGrafter"/>
</dbReference>
<dbReference type="SMART" id="SM00278">
    <property type="entry name" value="HhH1"/>
    <property type="match status" value="2"/>
</dbReference>
<keyword evidence="1" id="KW-0472">Membrane</keyword>
<dbReference type="InterPro" id="IPR003583">
    <property type="entry name" value="Hlx-hairpin-Hlx_DNA-bd_motif"/>
</dbReference>
<name>A0A3B0VG27_9ZZZZ</name>
<feature type="domain" description="Helix-hairpin-helix DNA-binding motif class 1" evidence="2">
    <location>
        <begin position="160"/>
        <end position="179"/>
    </location>
</feature>
<dbReference type="NCBIfam" id="TIGR00426">
    <property type="entry name" value="competence protein ComEA helix-hairpin-helix repeat region"/>
    <property type="match status" value="1"/>
</dbReference>
<dbReference type="Pfam" id="PF10531">
    <property type="entry name" value="SLBB"/>
    <property type="match status" value="1"/>
</dbReference>
<reference evidence="3" key="1">
    <citation type="submission" date="2018-06" db="EMBL/GenBank/DDBJ databases">
        <authorList>
            <person name="Zhirakovskaya E."/>
        </authorList>
    </citation>
    <scope>NUCLEOTIDE SEQUENCE</scope>
</reference>
<dbReference type="InterPro" id="IPR004509">
    <property type="entry name" value="Competence_ComEA_HhH"/>
</dbReference>
<dbReference type="Gene3D" id="3.10.560.10">
    <property type="entry name" value="Outer membrane lipoprotein wza domain like"/>
    <property type="match status" value="1"/>
</dbReference>
<dbReference type="InterPro" id="IPR019554">
    <property type="entry name" value="Soluble_ligand-bd"/>
</dbReference>
<dbReference type="Gene3D" id="1.10.150.320">
    <property type="entry name" value="Photosystem II 12 kDa extrinsic protein"/>
    <property type="match status" value="1"/>
</dbReference>
<dbReference type="Pfam" id="PF12836">
    <property type="entry name" value="HHH_3"/>
    <property type="match status" value="1"/>
</dbReference>
<dbReference type="InterPro" id="IPR010994">
    <property type="entry name" value="RuvA_2-like"/>
</dbReference>
<dbReference type="PANTHER" id="PTHR21180">
    <property type="entry name" value="ENDONUCLEASE/EXONUCLEASE/PHOSPHATASE FAMILY DOMAIN-CONTAINING PROTEIN 1"/>
    <property type="match status" value="1"/>
</dbReference>
<proteinExistence type="predicted"/>
<dbReference type="PANTHER" id="PTHR21180:SF32">
    <property type="entry name" value="ENDONUCLEASE_EXONUCLEASE_PHOSPHATASE FAMILY DOMAIN-CONTAINING PROTEIN 1"/>
    <property type="match status" value="1"/>
</dbReference>
<evidence type="ECO:0000256" key="1">
    <source>
        <dbReference type="SAM" id="Phobius"/>
    </source>
</evidence>
<dbReference type="GO" id="GO:0015628">
    <property type="term" value="P:protein secretion by the type II secretion system"/>
    <property type="evidence" value="ECO:0007669"/>
    <property type="project" value="TreeGrafter"/>
</dbReference>
<sequence length="214" mass="22153">MLNKDNLMVGVVGVFVGIILGAGGLTLSKRVQPAPIVIQPPVPTAQPEPTATLGPLRIFVNGAVAAPAVYEIAPDGIVQQAIEQAGGFTAEANTAVVNLALPLQDGLQIYVPTMDETADQPQLIISSPPVRSSGIELDENMAVEGSAEGEIVNINNGSIADLDTLPGIGPSTAAKIIEYRDTNGPFAIVEEIMSVSGIGPAKFEKIQDYITVGD</sequence>
<dbReference type="GO" id="GO:0003677">
    <property type="term" value="F:DNA binding"/>
    <property type="evidence" value="ECO:0007669"/>
    <property type="project" value="InterPro"/>
</dbReference>
<accession>A0A3B0VG27</accession>
<evidence type="ECO:0000259" key="2">
    <source>
        <dbReference type="SMART" id="SM00278"/>
    </source>
</evidence>
<keyword evidence="1" id="KW-1133">Transmembrane helix</keyword>
<keyword evidence="1" id="KW-0812">Transmembrane</keyword>
<gene>
    <name evidence="3" type="ORF">MNBD_CHLOROFLEXI01-1581</name>
</gene>
<dbReference type="InterPro" id="IPR051675">
    <property type="entry name" value="Endo/Exo/Phosphatase_dom_1"/>
</dbReference>
<feature type="transmembrane region" description="Helical" evidence="1">
    <location>
        <begin position="6"/>
        <end position="27"/>
    </location>
</feature>
<organism evidence="3">
    <name type="scientific">hydrothermal vent metagenome</name>
    <dbReference type="NCBI Taxonomy" id="652676"/>
    <lineage>
        <taxon>unclassified sequences</taxon>
        <taxon>metagenomes</taxon>
        <taxon>ecological metagenomes</taxon>
    </lineage>
</organism>
<dbReference type="GO" id="GO:0006281">
    <property type="term" value="P:DNA repair"/>
    <property type="evidence" value="ECO:0007669"/>
    <property type="project" value="InterPro"/>
</dbReference>
<dbReference type="AlphaFoldDB" id="A0A3B0VG27"/>
<evidence type="ECO:0000313" key="3">
    <source>
        <dbReference type="EMBL" id="VAW37267.1"/>
    </source>
</evidence>
<feature type="domain" description="Helix-hairpin-helix DNA-binding motif class 1" evidence="2">
    <location>
        <begin position="190"/>
        <end position="209"/>
    </location>
</feature>
<protein>
    <recommendedName>
        <fullName evidence="2">Helix-hairpin-helix DNA-binding motif class 1 domain-containing protein</fullName>
    </recommendedName>
</protein>
<dbReference type="EMBL" id="UOEU01000658">
    <property type="protein sequence ID" value="VAW37267.1"/>
    <property type="molecule type" value="Genomic_DNA"/>
</dbReference>
<dbReference type="SUPFAM" id="SSF47781">
    <property type="entry name" value="RuvA domain 2-like"/>
    <property type="match status" value="1"/>
</dbReference>